<gene>
    <name evidence="1" type="ORF">V7S43_009758</name>
</gene>
<dbReference type="EMBL" id="JBIMZQ010000021">
    <property type="protein sequence ID" value="KAL3665126.1"/>
    <property type="molecule type" value="Genomic_DNA"/>
</dbReference>
<dbReference type="AlphaFoldDB" id="A0ABD3FHE9"/>
<comment type="caution">
    <text evidence="1">The sequence shown here is derived from an EMBL/GenBank/DDBJ whole genome shotgun (WGS) entry which is preliminary data.</text>
</comment>
<organism evidence="1 2">
    <name type="scientific">Phytophthora oleae</name>
    <dbReference type="NCBI Taxonomy" id="2107226"/>
    <lineage>
        <taxon>Eukaryota</taxon>
        <taxon>Sar</taxon>
        <taxon>Stramenopiles</taxon>
        <taxon>Oomycota</taxon>
        <taxon>Peronosporomycetes</taxon>
        <taxon>Peronosporales</taxon>
        <taxon>Peronosporaceae</taxon>
        <taxon>Phytophthora</taxon>
    </lineage>
</organism>
<protein>
    <recommendedName>
        <fullName evidence="3">PiggyBac transposable element-derived protein domain-containing protein</fullName>
    </recommendedName>
</protein>
<evidence type="ECO:0000313" key="1">
    <source>
        <dbReference type="EMBL" id="KAL3665126.1"/>
    </source>
</evidence>
<sequence length="144" mass="16266">MENKAGQNLHLKAISYVSKPPKTSELAMTRIVQVETEAMRVHFAHLIDDKVTDVTTRDGISSVHGQVWAPCCSFPSMDEDLLLYLAILGGKPHSAYSRSYRKCNKYSSYCISTWQMFMMYMEGKGVATDEAAVAEMTSRRTRMQ</sequence>
<evidence type="ECO:0008006" key="3">
    <source>
        <dbReference type="Google" id="ProtNLM"/>
    </source>
</evidence>
<accession>A0ABD3FHE9</accession>
<reference evidence="1 2" key="1">
    <citation type="submission" date="2024-09" db="EMBL/GenBank/DDBJ databases">
        <title>Genome sequencing and assembly of Phytophthora oleae, isolate VK10A, causative agent of rot of olive drupes.</title>
        <authorList>
            <person name="Conti Taguali S."/>
            <person name="Riolo M."/>
            <person name="La Spada F."/>
            <person name="Cacciola S.O."/>
            <person name="Dionisio G."/>
        </authorList>
    </citation>
    <scope>NUCLEOTIDE SEQUENCE [LARGE SCALE GENOMIC DNA]</scope>
    <source>
        <strain evidence="1 2">VK10A</strain>
    </source>
</reference>
<name>A0ABD3FHE9_9STRA</name>
<dbReference type="Proteomes" id="UP001632037">
    <property type="component" value="Unassembled WGS sequence"/>
</dbReference>
<proteinExistence type="predicted"/>
<keyword evidence="2" id="KW-1185">Reference proteome</keyword>
<evidence type="ECO:0000313" key="2">
    <source>
        <dbReference type="Proteomes" id="UP001632037"/>
    </source>
</evidence>